<comment type="caution">
    <text evidence="2">The sequence shown here is derived from an EMBL/GenBank/DDBJ whole genome shotgun (WGS) entry which is preliminary data.</text>
</comment>
<proteinExistence type="predicted"/>
<reference evidence="2" key="1">
    <citation type="journal article" date="2022" name="bioRxiv">
        <title>Sequencing and chromosome-scale assembly of the giantPleurodeles waltlgenome.</title>
        <authorList>
            <person name="Brown T."/>
            <person name="Elewa A."/>
            <person name="Iarovenko S."/>
            <person name="Subramanian E."/>
            <person name="Araus A.J."/>
            <person name="Petzold A."/>
            <person name="Susuki M."/>
            <person name="Suzuki K.-i.T."/>
            <person name="Hayashi T."/>
            <person name="Toyoda A."/>
            <person name="Oliveira C."/>
            <person name="Osipova E."/>
            <person name="Leigh N.D."/>
            <person name="Simon A."/>
            <person name="Yun M.H."/>
        </authorList>
    </citation>
    <scope>NUCLEOTIDE SEQUENCE</scope>
    <source>
        <strain evidence="2">20211129_DDA</strain>
        <tissue evidence="2">Liver</tissue>
    </source>
</reference>
<dbReference type="EMBL" id="JANPWB010000009">
    <property type="protein sequence ID" value="KAJ1153203.1"/>
    <property type="molecule type" value="Genomic_DNA"/>
</dbReference>
<dbReference type="AlphaFoldDB" id="A0AAV7RML7"/>
<organism evidence="2 3">
    <name type="scientific">Pleurodeles waltl</name>
    <name type="common">Iberian ribbed newt</name>
    <dbReference type="NCBI Taxonomy" id="8319"/>
    <lineage>
        <taxon>Eukaryota</taxon>
        <taxon>Metazoa</taxon>
        <taxon>Chordata</taxon>
        <taxon>Craniata</taxon>
        <taxon>Vertebrata</taxon>
        <taxon>Euteleostomi</taxon>
        <taxon>Amphibia</taxon>
        <taxon>Batrachia</taxon>
        <taxon>Caudata</taxon>
        <taxon>Salamandroidea</taxon>
        <taxon>Salamandridae</taxon>
        <taxon>Pleurodelinae</taxon>
        <taxon>Pleurodeles</taxon>
    </lineage>
</organism>
<sequence length="411" mass="46056">MAYSLSSYKSSTHLPFPGIHRQIPLKLTQDAKDILLLASILQAPGWNSKLKYLKEMDKTTILRVLDFCAKYYPDETAAACSGYLERPRKLDWEQKGAVVETLLSILRHVTVSRETYDSVFKTTVKLLQQPVSSFTDLQINSCRASAWCLKQLILQKEAAIKHSEGVILENFLPVMENARNFPQRLHFSGAFEALASAFVQSTEAEHAPQYLRGYLICKAYLEAPCKNTEEMCRIRERVLLALSPITPLLPPDQLAMENPILIREVLFLQGSLPEENSFSLIKPLEQFIQAGVSKSCKEAFSPEIFTALHNVISAPGPLSEKAQAAQEKAKELLLLLETHQTTLLNADDQASGIEYPPFTTSEDTLGQRTSPNAETTENEMEPSRPDMLETIESTSLIPYDHGRQRVTVLTS</sequence>
<evidence type="ECO:0000256" key="1">
    <source>
        <dbReference type="SAM" id="MobiDB-lite"/>
    </source>
</evidence>
<accession>A0AAV7RML7</accession>
<evidence type="ECO:0000313" key="2">
    <source>
        <dbReference type="EMBL" id="KAJ1153203.1"/>
    </source>
</evidence>
<dbReference type="SUPFAM" id="SSF48371">
    <property type="entry name" value="ARM repeat"/>
    <property type="match status" value="1"/>
</dbReference>
<gene>
    <name evidence="2" type="ORF">NDU88_005964</name>
</gene>
<name>A0AAV7RML7_PLEWA</name>
<dbReference type="InterPro" id="IPR016024">
    <property type="entry name" value="ARM-type_fold"/>
</dbReference>
<feature type="compositionally biased region" description="Polar residues" evidence="1">
    <location>
        <begin position="358"/>
        <end position="375"/>
    </location>
</feature>
<evidence type="ECO:0000313" key="3">
    <source>
        <dbReference type="Proteomes" id="UP001066276"/>
    </source>
</evidence>
<protein>
    <submittedName>
        <fullName evidence="2">Uncharacterized protein</fullName>
    </submittedName>
</protein>
<keyword evidence="3" id="KW-1185">Reference proteome</keyword>
<dbReference type="Proteomes" id="UP001066276">
    <property type="component" value="Chromosome 5"/>
</dbReference>
<feature type="region of interest" description="Disordered" evidence="1">
    <location>
        <begin position="350"/>
        <end position="385"/>
    </location>
</feature>